<proteinExistence type="predicted"/>
<reference evidence="1" key="1">
    <citation type="submission" date="2018-05" db="EMBL/GenBank/DDBJ databases">
        <authorList>
            <person name="Lanie J.A."/>
            <person name="Ng W.-L."/>
            <person name="Kazmierczak K.M."/>
            <person name="Andrzejewski T.M."/>
            <person name="Davidsen T.M."/>
            <person name="Wayne K.J."/>
            <person name="Tettelin H."/>
            <person name="Glass J.I."/>
            <person name="Rusch D."/>
            <person name="Podicherti R."/>
            <person name="Tsui H.-C.T."/>
            <person name="Winkler M.E."/>
        </authorList>
    </citation>
    <scope>NUCLEOTIDE SEQUENCE</scope>
</reference>
<evidence type="ECO:0000313" key="1">
    <source>
        <dbReference type="EMBL" id="SVC69168.1"/>
    </source>
</evidence>
<accession>A0A382P8V4</accession>
<dbReference type="AlphaFoldDB" id="A0A382P8V4"/>
<feature type="non-terminal residue" evidence="1">
    <location>
        <position position="40"/>
    </location>
</feature>
<gene>
    <name evidence="1" type="ORF">METZ01_LOCUS322022</name>
</gene>
<dbReference type="EMBL" id="UINC01105320">
    <property type="protein sequence ID" value="SVC69168.1"/>
    <property type="molecule type" value="Genomic_DNA"/>
</dbReference>
<protein>
    <submittedName>
        <fullName evidence="1">Uncharacterized protein</fullName>
    </submittedName>
</protein>
<name>A0A382P8V4_9ZZZZ</name>
<sequence>MPLGKWQNSVKTVALAGEISNRGATALYACKSRGFGGEIG</sequence>
<organism evidence="1">
    <name type="scientific">marine metagenome</name>
    <dbReference type="NCBI Taxonomy" id="408172"/>
    <lineage>
        <taxon>unclassified sequences</taxon>
        <taxon>metagenomes</taxon>
        <taxon>ecological metagenomes</taxon>
    </lineage>
</organism>